<protein>
    <recommendedName>
        <fullName evidence="7">Cytochrome b5 heme-binding domain-containing protein</fullName>
    </recommendedName>
</protein>
<dbReference type="AlphaFoldDB" id="A0ABC8TJ58"/>
<evidence type="ECO:0000313" key="5">
    <source>
        <dbReference type="EMBL" id="CAK9169477.1"/>
    </source>
</evidence>
<proteinExistence type="predicted"/>
<keyword evidence="6" id="KW-1185">Reference proteome</keyword>
<keyword evidence="1" id="KW-0754">Steroid-binding</keyword>
<name>A0ABC8TJ58_9AQUA</name>
<evidence type="ECO:0000313" key="6">
    <source>
        <dbReference type="Proteomes" id="UP001642360"/>
    </source>
</evidence>
<keyword evidence="3" id="KW-1133">Transmembrane helix</keyword>
<keyword evidence="2" id="KW-0446">Lipid-binding</keyword>
<feature type="transmembrane region" description="Helical" evidence="3">
    <location>
        <begin position="16"/>
        <end position="33"/>
    </location>
</feature>
<accession>A0ABC8TJ58</accession>
<dbReference type="EMBL" id="CAUOFW020005292">
    <property type="protein sequence ID" value="CAK9169477.1"/>
    <property type="molecule type" value="Genomic_DNA"/>
</dbReference>
<dbReference type="Proteomes" id="UP001642360">
    <property type="component" value="Unassembled WGS sequence"/>
</dbReference>
<dbReference type="EMBL" id="CAUOFW020000781">
    <property type="protein sequence ID" value="CAK9136786.1"/>
    <property type="molecule type" value="Genomic_DNA"/>
</dbReference>
<evidence type="ECO:0000256" key="2">
    <source>
        <dbReference type="ARBA" id="ARBA00023121"/>
    </source>
</evidence>
<gene>
    <name evidence="4" type="ORF">ILEXP_LOCUS3797</name>
    <name evidence="5" type="ORF">ILEXP_LOCUS38922</name>
</gene>
<dbReference type="PANTHER" id="PTHR10281">
    <property type="entry name" value="MEMBRANE-ASSOCIATED PROGESTERONE RECEPTOR COMPONENT-RELATED"/>
    <property type="match status" value="1"/>
</dbReference>
<dbReference type="GO" id="GO:0005496">
    <property type="term" value="F:steroid binding"/>
    <property type="evidence" value="ECO:0007669"/>
    <property type="project" value="UniProtKB-KW"/>
</dbReference>
<dbReference type="InterPro" id="IPR036400">
    <property type="entry name" value="Cyt_B5-like_heme/steroid_sf"/>
</dbReference>
<reference evidence="5 6" key="1">
    <citation type="submission" date="2024-02" db="EMBL/GenBank/DDBJ databases">
        <authorList>
            <person name="Vignale AGUSTIN F."/>
            <person name="Sosa J E."/>
            <person name="Modenutti C."/>
        </authorList>
    </citation>
    <scope>NUCLEOTIDE SEQUENCE [LARGE SCALE GENOMIC DNA]</scope>
</reference>
<dbReference type="SUPFAM" id="SSF55856">
    <property type="entry name" value="Cytochrome b5-like heme/steroid binding domain"/>
    <property type="match status" value="1"/>
</dbReference>
<sequence>MLRGPPPEIMSNNGDGATFFTVLAVALALYYVVSGRSRNFEEQMQQLGEITEEELKQYDESDSTKLCSWQSRVKSMMCQSRVDSDDRLHIRLDPNDNFEVEGIQILGVCDSVLMLYGSGGLYAMLVGKDVSRALAKLSVEEEYLTGDISDLGEFELGVLQDWEYKFMRSYVKIGTVKKTIPVTSA</sequence>
<dbReference type="PANTHER" id="PTHR10281:SF45">
    <property type="entry name" value="MEMBRANE STEROID-BINDING PROTEIN 2"/>
    <property type="match status" value="1"/>
</dbReference>
<evidence type="ECO:0008006" key="7">
    <source>
        <dbReference type="Google" id="ProtNLM"/>
    </source>
</evidence>
<organism evidence="5 6">
    <name type="scientific">Ilex paraguariensis</name>
    <name type="common">yerba mate</name>
    <dbReference type="NCBI Taxonomy" id="185542"/>
    <lineage>
        <taxon>Eukaryota</taxon>
        <taxon>Viridiplantae</taxon>
        <taxon>Streptophyta</taxon>
        <taxon>Embryophyta</taxon>
        <taxon>Tracheophyta</taxon>
        <taxon>Spermatophyta</taxon>
        <taxon>Magnoliopsida</taxon>
        <taxon>eudicotyledons</taxon>
        <taxon>Gunneridae</taxon>
        <taxon>Pentapetalae</taxon>
        <taxon>asterids</taxon>
        <taxon>campanulids</taxon>
        <taxon>Aquifoliales</taxon>
        <taxon>Aquifoliaceae</taxon>
        <taxon>Ilex</taxon>
    </lineage>
</organism>
<dbReference type="InterPro" id="IPR050577">
    <property type="entry name" value="MAPR/NEUFC/NENF-like"/>
</dbReference>
<keyword evidence="3" id="KW-0812">Transmembrane</keyword>
<evidence type="ECO:0000256" key="1">
    <source>
        <dbReference type="ARBA" id="ARBA00022665"/>
    </source>
</evidence>
<keyword evidence="3" id="KW-0472">Membrane</keyword>
<comment type="caution">
    <text evidence="5">The sequence shown here is derived from an EMBL/GenBank/DDBJ whole genome shotgun (WGS) entry which is preliminary data.</text>
</comment>
<evidence type="ECO:0000313" key="4">
    <source>
        <dbReference type="EMBL" id="CAK9136786.1"/>
    </source>
</evidence>
<dbReference type="Gene3D" id="3.10.120.10">
    <property type="entry name" value="Cytochrome b5-like heme/steroid binding domain"/>
    <property type="match status" value="1"/>
</dbReference>
<evidence type="ECO:0000256" key="3">
    <source>
        <dbReference type="SAM" id="Phobius"/>
    </source>
</evidence>